<dbReference type="STRING" id="417292.SAMN05421806_10464"/>
<dbReference type="Pfam" id="PF19380">
    <property type="entry name" value="DUF5955"/>
    <property type="match status" value="1"/>
</dbReference>
<feature type="compositionally biased region" description="Basic and acidic residues" evidence="1">
    <location>
        <begin position="1"/>
        <end position="14"/>
    </location>
</feature>
<name>A0A1G8YIV9_9ACTN</name>
<protein>
    <submittedName>
        <fullName evidence="2">Uncharacterized protein</fullName>
    </submittedName>
</protein>
<evidence type="ECO:0000313" key="2">
    <source>
        <dbReference type="EMBL" id="SDK02135.1"/>
    </source>
</evidence>
<gene>
    <name evidence="2" type="ORF">SAMN05421806_10464</name>
</gene>
<organism evidence="2 3">
    <name type="scientific">Streptomyces indicus</name>
    <dbReference type="NCBI Taxonomy" id="417292"/>
    <lineage>
        <taxon>Bacteria</taxon>
        <taxon>Bacillati</taxon>
        <taxon>Actinomycetota</taxon>
        <taxon>Actinomycetes</taxon>
        <taxon>Kitasatosporales</taxon>
        <taxon>Streptomycetaceae</taxon>
        <taxon>Streptomyces</taxon>
    </lineage>
</organism>
<feature type="compositionally biased region" description="Polar residues" evidence="1">
    <location>
        <begin position="19"/>
        <end position="38"/>
    </location>
</feature>
<dbReference type="InterPro" id="IPR045999">
    <property type="entry name" value="DUF5955"/>
</dbReference>
<dbReference type="RefSeq" id="WP_143041331.1">
    <property type="nucleotide sequence ID" value="NZ_FNFF01000004.1"/>
</dbReference>
<accession>A0A1G8YIV9</accession>
<reference evidence="2 3" key="1">
    <citation type="submission" date="2016-10" db="EMBL/GenBank/DDBJ databases">
        <authorList>
            <person name="de Groot N.N."/>
        </authorList>
    </citation>
    <scope>NUCLEOTIDE SEQUENCE [LARGE SCALE GENOMIC DNA]</scope>
    <source>
        <strain evidence="2 3">CGMCC 4.5727</strain>
    </source>
</reference>
<proteinExistence type="predicted"/>
<dbReference type="EMBL" id="FNFF01000004">
    <property type="protein sequence ID" value="SDK02135.1"/>
    <property type="molecule type" value="Genomic_DNA"/>
</dbReference>
<evidence type="ECO:0000313" key="3">
    <source>
        <dbReference type="Proteomes" id="UP000199155"/>
    </source>
</evidence>
<feature type="region of interest" description="Disordered" evidence="1">
    <location>
        <begin position="1"/>
        <end position="43"/>
    </location>
</feature>
<keyword evidence="3" id="KW-1185">Reference proteome</keyword>
<sequence>MAIFRGRGDSDDGMHVAGDSNQINTGSVKGDMTQSNHMGHTPAPPALVAARAEFARLRAALDAHEGELSETDRAAARRWLGRIDAELSRPQPDRQQLGDDADGLSGRIGTVAALVTITQAFIASLQGLAG</sequence>
<evidence type="ECO:0000256" key="1">
    <source>
        <dbReference type="SAM" id="MobiDB-lite"/>
    </source>
</evidence>
<dbReference type="Proteomes" id="UP000199155">
    <property type="component" value="Unassembled WGS sequence"/>
</dbReference>
<dbReference type="AlphaFoldDB" id="A0A1G8YIV9"/>